<sequence>KVEALEQDKVDQALEIIKLKQRVKKLERKNKLKVSGLRRLRKREIIANIDADEDVTLKDVAVVERTAEIEENTDDDELEPAELKEVVEVVTAAKLMTEVVTVAAATITVATTPIIAATITVAPNKGKEIMVEEPKPLKKQAQIEQDEAYARELEAKLNKNINWDDVIKQVQRKEKEDNAVLRFKMEYFKGIFEKYFNLNVAFLEKTNEQLEEKESRALKRKTESSEEKAAKKQKLDEEVKELKKHLQIVPNNDDDVYTKAIPLALKVSVMDYEIYSENNKPYFKIIRADRTHQLFLSFLSLLRNFDREDFEVLWQLVKERFASSKPKNLSDDFLLTTLTYMFEKPDVEAQVWKSERGVYGLEKVKSWRLLESCGVHIITLTTTQMILLVEIRYPLTRLQGKYAKGLRLLVEDLMLPIQIDAAG</sequence>
<feature type="coiled-coil region" evidence="1">
    <location>
        <begin position="2"/>
        <end position="29"/>
    </location>
</feature>
<feature type="region of interest" description="Disordered" evidence="2">
    <location>
        <begin position="214"/>
        <end position="233"/>
    </location>
</feature>
<feature type="non-terminal residue" evidence="3">
    <location>
        <position position="1"/>
    </location>
</feature>
<accession>A0A6L2K6U9</accession>
<evidence type="ECO:0000256" key="2">
    <source>
        <dbReference type="SAM" id="MobiDB-lite"/>
    </source>
</evidence>
<proteinExistence type="predicted"/>
<name>A0A6L2K6U9_TANCI</name>
<gene>
    <name evidence="3" type="ORF">Tci_015763</name>
</gene>
<organism evidence="3">
    <name type="scientific">Tanacetum cinerariifolium</name>
    <name type="common">Dalmatian daisy</name>
    <name type="synonym">Chrysanthemum cinerariifolium</name>
    <dbReference type="NCBI Taxonomy" id="118510"/>
    <lineage>
        <taxon>Eukaryota</taxon>
        <taxon>Viridiplantae</taxon>
        <taxon>Streptophyta</taxon>
        <taxon>Embryophyta</taxon>
        <taxon>Tracheophyta</taxon>
        <taxon>Spermatophyta</taxon>
        <taxon>Magnoliopsida</taxon>
        <taxon>eudicotyledons</taxon>
        <taxon>Gunneridae</taxon>
        <taxon>Pentapetalae</taxon>
        <taxon>asterids</taxon>
        <taxon>campanulids</taxon>
        <taxon>Asterales</taxon>
        <taxon>Asteraceae</taxon>
        <taxon>Asteroideae</taxon>
        <taxon>Anthemideae</taxon>
        <taxon>Anthemidinae</taxon>
        <taxon>Tanacetum</taxon>
    </lineage>
</organism>
<reference evidence="3" key="1">
    <citation type="journal article" date="2019" name="Sci. Rep.">
        <title>Draft genome of Tanacetum cinerariifolium, the natural source of mosquito coil.</title>
        <authorList>
            <person name="Yamashiro T."/>
            <person name="Shiraishi A."/>
            <person name="Satake H."/>
            <person name="Nakayama K."/>
        </authorList>
    </citation>
    <scope>NUCLEOTIDE SEQUENCE</scope>
</reference>
<comment type="caution">
    <text evidence="3">The sequence shown here is derived from an EMBL/GenBank/DDBJ whole genome shotgun (WGS) entry which is preliminary data.</text>
</comment>
<protein>
    <submittedName>
        <fullName evidence="3">Uncharacterized protein</fullName>
    </submittedName>
</protein>
<evidence type="ECO:0000256" key="1">
    <source>
        <dbReference type="SAM" id="Coils"/>
    </source>
</evidence>
<keyword evidence="1" id="KW-0175">Coiled coil</keyword>
<evidence type="ECO:0000313" key="3">
    <source>
        <dbReference type="EMBL" id="GEU43785.1"/>
    </source>
</evidence>
<dbReference type="EMBL" id="BKCJ010001756">
    <property type="protein sequence ID" value="GEU43785.1"/>
    <property type="molecule type" value="Genomic_DNA"/>
</dbReference>
<dbReference type="AlphaFoldDB" id="A0A6L2K6U9"/>